<sequence>MYSILTKPHAKEVQSNGKSDLQLLWENYSSPSSSPLSKKRSKTSDVVNILSLLSTSGRNTPQKKLFAPPSLHPQSEEKKKASANDNSFFLVSCATITTDKEFELPPQLCETVTYVCKGPDHQSDAWNDLKRKINSIKCCVVNAARFAFLFQNGNVSAKAFSGTAEKQLNDISPNGDKNNIRSEDIIKLIDDIQLTEKLSFYSTDSFYYSVIYPIIQKNSQFESSEGKRYRMALSGYLFPFELKIIRDEETKYDAFKLSKNVIY</sequence>
<feature type="region of interest" description="Disordered" evidence="1">
    <location>
        <begin position="60"/>
        <end position="80"/>
    </location>
</feature>
<dbReference type="Proteomes" id="UP001470230">
    <property type="component" value="Unassembled WGS sequence"/>
</dbReference>
<gene>
    <name evidence="2" type="ORF">M9Y10_011859</name>
</gene>
<dbReference type="EMBL" id="JAPFFF010000018">
    <property type="protein sequence ID" value="KAK8860195.1"/>
    <property type="molecule type" value="Genomic_DNA"/>
</dbReference>
<accession>A0ABR2ICC1</accession>
<proteinExistence type="predicted"/>
<comment type="caution">
    <text evidence="2">The sequence shown here is derived from an EMBL/GenBank/DDBJ whole genome shotgun (WGS) entry which is preliminary data.</text>
</comment>
<evidence type="ECO:0000256" key="1">
    <source>
        <dbReference type="SAM" id="MobiDB-lite"/>
    </source>
</evidence>
<keyword evidence="3" id="KW-1185">Reference proteome</keyword>
<protein>
    <recommendedName>
        <fullName evidence="4">Initiator binding domain-containing protein</fullName>
    </recommendedName>
</protein>
<name>A0ABR2ICC1_9EUKA</name>
<evidence type="ECO:0000313" key="2">
    <source>
        <dbReference type="EMBL" id="KAK8860195.1"/>
    </source>
</evidence>
<evidence type="ECO:0008006" key="4">
    <source>
        <dbReference type="Google" id="ProtNLM"/>
    </source>
</evidence>
<reference evidence="2 3" key="1">
    <citation type="submission" date="2024-04" db="EMBL/GenBank/DDBJ databases">
        <title>Tritrichomonas musculus Genome.</title>
        <authorList>
            <person name="Alves-Ferreira E."/>
            <person name="Grigg M."/>
            <person name="Lorenzi H."/>
            <person name="Galac M."/>
        </authorList>
    </citation>
    <scope>NUCLEOTIDE SEQUENCE [LARGE SCALE GENOMIC DNA]</scope>
    <source>
        <strain evidence="2 3">EAF2021</strain>
    </source>
</reference>
<evidence type="ECO:0000313" key="3">
    <source>
        <dbReference type="Proteomes" id="UP001470230"/>
    </source>
</evidence>
<organism evidence="2 3">
    <name type="scientific">Tritrichomonas musculus</name>
    <dbReference type="NCBI Taxonomy" id="1915356"/>
    <lineage>
        <taxon>Eukaryota</taxon>
        <taxon>Metamonada</taxon>
        <taxon>Parabasalia</taxon>
        <taxon>Tritrichomonadida</taxon>
        <taxon>Tritrichomonadidae</taxon>
        <taxon>Tritrichomonas</taxon>
    </lineage>
</organism>